<dbReference type="PANTHER" id="PTHR45716:SF5">
    <property type="entry name" value="SYNAPTOTAGMIN-LIKE PROTEIN 2"/>
    <property type="match status" value="1"/>
</dbReference>
<dbReference type="GO" id="GO:0005886">
    <property type="term" value="C:plasma membrane"/>
    <property type="evidence" value="ECO:0007669"/>
    <property type="project" value="UniProtKB-SubCell"/>
</dbReference>
<feature type="compositionally biased region" description="Polar residues" evidence="7">
    <location>
        <begin position="493"/>
        <end position="504"/>
    </location>
</feature>
<evidence type="ECO:0000256" key="5">
    <source>
        <dbReference type="ARBA" id="ARBA00023136"/>
    </source>
</evidence>
<dbReference type="CDD" id="cd08393">
    <property type="entry name" value="C2A_SLP-1_2"/>
    <property type="match status" value="1"/>
</dbReference>
<evidence type="ECO:0000313" key="10">
    <source>
        <dbReference type="EMBL" id="NWU22780.1"/>
    </source>
</evidence>
<dbReference type="InterPro" id="IPR043567">
    <property type="entry name" value="SYTL1-5_C2B"/>
</dbReference>
<dbReference type="InterPro" id="IPR010911">
    <property type="entry name" value="Rab_BD"/>
</dbReference>
<feature type="compositionally biased region" description="Basic and acidic residues" evidence="7">
    <location>
        <begin position="205"/>
        <end position="226"/>
    </location>
</feature>
<feature type="non-terminal residue" evidence="10">
    <location>
        <position position="1"/>
    </location>
</feature>
<evidence type="ECO:0000256" key="7">
    <source>
        <dbReference type="SAM" id="MobiDB-lite"/>
    </source>
</evidence>
<keyword evidence="5" id="KW-0472">Membrane</keyword>
<keyword evidence="11" id="KW-1185">Reference proteome</keyword>
<feature type="compositionally biased region" description="Polar residues" evidence="7">
    <location>
        <begin position="157"/>
        <end position="170"/>
    </location>
</feature>
<dbReference type="GO" id="GO:0070382">
    <property type="term" value="C:exocytic vesicle"/>
    <property type="evidence" value="ECO:0007669"/>
    <property type="project" value="TreeGrafter"/>
</dbReference>
<accession>A0A7K5V1E9</accession>
<evidence type="ECO:0000256" key="4">
    <source>
        <dbReference type="ARBA" id="ARBA00022737"/>
    </source>
</evidence>
<dbReference type="Pfam" id="PF00168">
    <property type="entry name" value="C2"/>
    <property type="match status" value="2"/>
</dbReference>
<feature type="region of interest" description="Disordered" evidence="7">
    <location>
        <begin position="118"/>
        <end position="636"/>
    </location>
</feature>
<feature type="compositionally biased region" description="Basic and acidic residues" evidence="7">
    <location>
        <begin position="518"/>
        <end position="530"/>
    </location>
</feature>
<dbReference type="Proteomes" id="UP000584415">
    <property type="component" value="Unassembled WGS sequence"/>
</dbReference>
<dbReference type="InterPro" id="IPR000008">
    <property type="entry name" value="C2_dom"/>
</dbReference>
<dbReference type="PROSITE" id="PS50916">
    <property type="entry name" value="RABBD"/>
    <property type="match status" value="1"/>
</dbReference>
<dbReference type="PROSITE" id="PS50004">
    <property type="entry name" value="C2"/>
    <property type="match status" value="2"/>
</dbReference>
<feature type="non-terminal residue" evidence="10">
    <location>
        <position position="967"/>
    </location>
</feature>
<dbReference type="GO" id="GO:0031267">
    <property type="term" value="F:small GTPase binding"/>
    <property type="evidence" value="ECO:0007669"/>
    <property type="project" value="InterPro"/>
</dbReference>
<dbReference type="InterPro" id="IPR035892">
    <property type="entry name" value="C2_domain_sf"/>
</dbReference>
<dbReference type="CDD" id="cd04020">
    <property type="entry name" value="C2B_SLP_1-2-3-4"/>
    <property type="match status" value="1"/>
</dbReference>
<evidence type="ECO:0000313" key="11">
    <source>
        <dbReference type="Proteomes" id="UP000584415"/>
    </source>
</evidence>
<protein>
    <recommendedName>
        <fullName evidence="6">Synaptotagmin-like protein 2</fullName>
    </recommendedName>
</protein>
<reference evidence="10 11" key="1">
    <citation type="submission" date="2019-09" db="EMBL/GenBank/DDBJ databases">
        <title>Bird 10,000 Genomes (B10K) Project - Family phase.</title>
        <authorList>
            <person name="Zhang G."/>
        </authorList>
    </citation>
    <scope>NUCLEOTIDE SEQUENCE [LARGE SCALE GENOMIC DNA]</scope>
    <source>
        <strain evidence="10">B10K-DU-001-71</strain>
        <tissue evidence="10">Muscle</tissue>
    </source>
</reference>
<evidence type="ECO:0000259" key="8">
    <source>
        <dbReference type="PROSITE" id="PS50004"/>
    </source>
</evidence>
<comment type="subcellular location">
    <subcellularLocation>
        <location evidence="1">Cell membrane</location>
    </subcellularLocation>
</comment>
<evidence type="ECO:0000256" key="3">
    <source>
        <dbReference type="ARBA" id="ARBA00022483"/>
    </source>
</evidence>
<proteinExistence type="predicted"/>
<dbReference type="FunFam" id="2.60.40.150:FF:000040">
    <property type="entry name" value="synaptotagmin-like protein 2 isoform X2"/>
    <property type="match status" value="1"/>
</dbReference>
<evidence type="ECO:0000256" key="1">
    <source>
        <dbReference type="ARBA" id="ARBA00004236"/>
    </source>
</evidence>
<dbReference type="Pfam" id="PF02318">
    <property type="entry name" value="FYVE_2"/>
    <property type="match status" value="1"/>
</dbReference>
<evidence type="ECO:0000259" key="9">
    <source>
        <dbReference type="PROSITE" id="PS50916"/>
    </source>
</evidence>
<keyword evidence="2" id="KW-1003">Cell membrane</keyword>
<dbReference type="PANTHER" id="PTHR45716">
    <property type="entry name" value="BITESIZE, ISOFORM I"/>
    <property type="match status" value="1"/>
</dbReference>
<evidence type="ECO:0000256" key="2">
    <source>
        <dbReference type="ARBA" id="ARBA00022475"/>
    </source>
</evidence>
<dbReference type="GO" id="GO:0042043">
    <property type="term" value="F:neurexin family protein binding"/>
    <property type="evidence" value="ECO:0007669"/>
    <property type="project" value="TreeGrafter"/>
</dbReference>
<feature type="compositionally biased region" description="Basic and acidic residues" evidence="7">
    <location>
        <begin position="538"/>
        <end position="567"/>
    </location>
</feature>
<feature type="compositionally biased region" description="Basic and acidic residues" evidence="7">
    <location>
        <begin position="238"/>
        <end position="250"/>
    </location>
</feature>
<name>A0A7K5V1E9_9CORV</name>
<feature type="compositionally biased region" description="Polar residues" evidence="7">
    <location>
        <begin position="439"/>
        <end position="454"/>
    </location>
</feature>
<gene>
    <name evidence="10" type="primary">Sytl2_0</name>
    <name evidence="10" type="ORF">DYACAS_R09940</name>
</gene>
<feature type="domain" description="C2" evidence="8">
    <location>
        <begin position="801"/>
        <end position="930"/>
    </location>
</feature>
<feature type="compositionally biased region" description="Low complexity" evidence="7">
    <location>
        <begin position="625"/>
        <end position="636"/>
    </location>
</feature>
<dbReference type="AlphaFoldDB" id="A0A7K5V1E9"/>
<dbReference type="GO" id="GO:0006886">
    <property type="term" value="P:intracellular protein transport"/>
    <property type="evidence" value="ECO:0007669"/>
    <property type="project" value="InterPro"/>
</dbReference>
<comment type="caution">
    <text evidence="10">The sequence shown here is derived from an EMBL/GenBank/DDBJ whole genome shotgun (WGS) entry which is preliminary data.</text>
</comment>
<dbReference type="FunFam" id="2.60.40.150:FF:000006">
    <property type="entry name" value="Synaptotagmin-like 5, isoform CRA_a"/>
    <property type="match status" value="1"/>
</dbReference>
<feature type="compositionally biased region" description="Polar residues" evidence="7">
    <location>
        <begin position="285"/>
        <end position="302"/>
    </location>
</feature>
<feature type="compositionally biased region" description="Basic and acidic residues" evidence="7">
    <location>
        <begin position="118"/>
        <end position="145"/>
    </location>
</feature>
<feature type="compositionally biased region" description="Basic and acidic residues" evidence="7">
    <location>
        <begin position="470"/>
        <end position="479"/>
    </location>
</feature>
<dbReference type="GO" id="GO:0006887">
    <property type="term" value="P:exocytosis"/>
    <property type="evidence" value="ECO:0007669"/>
    <property type="project" value="UniProtKB-KW"/>
</dbReference>
<feature type="compositionally biased region" description="Basic residues" evidence="7">
    <location>
        <begin position="228"/>
        <end position="237"/>
    </location>
</feature>
<sequence>MIDLSFLTEEEQEAIMKVLQRDAELKRTEEERVRHLREKIKDDVQLKNMSGQWFYEAKSKRHRDKIHGADIIRASMRRKPATIAEVGQNKTSKAKISWVNNVNKEVFVPPDLHSIVEHQEEHQQKTSSSSKEETPVLNKPEERPVKAAVSSVRQRRNPFNSISSGDNLNSEESENRLAIVPELSKKEILSPSEDSPPKSNLQNDETEKPKKPSIELTDESQKELPKRPIPKARKVIHKAADSVSQREDLVPKPTKHTQRINGIGTPPRGILKRSSSSSSTDSEVRVSQMSEVQKKNGLSTATIFEGEGEKNSLMEEAEDSTQSLERLKQVRFSSSPGKGKPLQSPQLHHGKERVEHDLLKPDKKKNSENYAVQSDSLGDKQTSAAKPLGTYSSTSQMKTIDGLQEDTSASSPCDTNRSVFPVSESFQTKTVTPKKLETPQKTSSNILSNSNNEQSVDETRENKSNQILSHESKSHRNFTDGHQLSAKIEAHEVSSNNSTSLQQGSEEELNPVLMALKRSADRKKPSKSLEDIPSATSNKEKINKPKEELVLSAEDGPKPDQHQERTENAAGISTVPSQPDKLFSNPEKLKGLSKSVPSFLQEESDDRETDTASESSYSFGRIKKSPSSLTNLSSSSGMASLSSVSGSLMSIYSADFGNVDVKGNIQFAIDYVEQLNELHIFICQCKDLAVADVKRQRSDPYVKTYLLPEKYRLGKRKTSVKKKTFNPVYNEILRYKIEKDLLKNQSLNISVWHNDTFGRNSFLGEVELDLGAWDWNDPSNKQINWFPLKPRTSATTLNLENRGEMKLALQYVPHPIGGKKTLSTGEVHIWVKECHNLPLLRGNRLNSFIKCTILPDTSRKSRQKTRTVAKTTNPVFNHTMVYDGFRPEDLKEACIELTVWDHNKLANHFLGGIRIGLGTGKSYGTTVDWMDSTSDETALWEKMMNSPNTWIEDTLPLRMLMVAKLTK</sequence>
<dbReference type="SUPFAM" id="SSF49562">
    <property type="entry name" value="C2 domain (Calcium/lipid-binding domain, CaLB)"/>
    <property type="match status" value="2"/>
</dbReference>
<dbReference type="Gene3D" id="2.60.40.150">
    <property type="entry name" value="C2 domain"/>
    <property type="match status" value="2"/>
</dbReference>
<dbReference type="InterPro" id="IPR041282">
    <property type="entry name" value="FYVE_2"/>
</dbReference>
<feature type="domain" description="C2" evidence="8">
    <location>
        <begin position="661"/>
        <end position="786"/>
    </location>
</feature>
<feature type="compositionally biased region" description="Basic and acidic residues" evidence="7">
    <location>
        <begin position="352"/>
        <end position="367"/>
    </location>
</feature>
<evidence type="ECO:0000256" key="6">
    <source>
        <dbReference type="ARBA" id="ARBA00072164"/>
    </source>
</evidence>
<keyword evidence="3" id="KW-0268">Exocytosis</keyword>
<feature type="domain" description="RabBD" evidence="9">
    <location>
        <begin position="1"/>
        <end position="57"/>
    </location>
</feature>
<organism evidence="10 11">
    <name type="scientific">Platysteira castanea</name>
    <dbReference type="NCBI Taxonomy" id="1160851"/>
    <lineage>
        <taxon>Eukaryota</taxon>
        <taxon>Metazoa</taxon>
        <taxon>Chordata</taxon>
        <taxon>Craniata</taxon>
        <taxon>Vertebrata</taxon>
        <taxon>Euteleostomi</taxon>
        <taxon>Archelosauria</taxon>
        <taxon>Archosauria</taxon>
        <taxon>Dinosauria</taxon>
        <taxon>Saurischia</taxon>
        <taxon>Theropoda</taxon>
        <taxon>Coelurosauria</taxon>
        <taxon>Aves</taxon>
        <taxon>Neognathae</taxon>
        <taxon>Neoaves</taxon>
        <taxon>Telluraves</taxon>
        <taxon>Australaves</taxon>
        <taxon>Passeriformes</taxon>
        <taxon>Corvoidea</taxon>
        <taxon>Platysteiridae</taxon>
        <taxon>Platysteira</taxon>
    </lineage>
</organism>
<dbReference type="Gene3D" id="6.10.250.3000">
    <property type="match status" value="1"/>
</dbReference>
<feature type="compositionally biased region" description="Polar residues" evidence="7">
    <location>
        <begin position="405"/>
        <end position="431"/>
    </location>
</feature>
<dbReference type="EMBL" id="VYXC01004073">
    <property type="protein sequence ID" value="NWU22780.1"/>
    <property type="molecule type" value="Genomic_DNA"/>
</dbReference>
<feature type="compositionally biased region" description="Polar residues" evidence="7">
    <location>
        <begin position="368"/>
        <end position="398"/>
    </location>
</feature>
<keyword evidence="4" id="KW-0677">Repeat</keyword>
<dbReference type="SMART" id="SM00239">
    <property type="entry name" value="C2"/>
    <property type="match status" value="2"/>
</dbReference>